<gene>
    <name evidence="2" type="ORF">CAter282_1872</name>
</gene>
<accession>A0A127QHX2</accession>
<dbReference type="EMBL" id="CP013235">
    <property type="protein sequence ID" value="AMP09643.1"/>
    <property type="molecule type" value="Genomic_DNA"/>
</dbReference>
<feature type="compositionally biased region" description="Basic and acidic residues" evidence="1">
    <location>
        <begin position="16"/>
        <end position="33"/>
    </location>
</feature>
<dbReference type="AlphaFoldDB" id="A0A127QHX2"/>
<reference evidence="2 3" key="1">
    <citation type="submission" date="2015-11" db="EMBL/GenBank/DDBJ databases">
        <title>Exploring the genomic traits of fungus-feeding bacterial genus Collimonas.</title>
        <authorList>
            <person name="Song C."/>
            <person name="Schmidt R."/>
            <person name="de Jager V."/>
            <person name="Krzyzanowska D."/>
            <person name="Jongedijk E."/>
            <person name="Cankar K."/>
            <person name="Beekwilder J."/>
            <person name="van Veen A."/>
            <person name="de Boer W."/>
            <person name="van Veen J.A."/>
            <person name="Garbeva P."/>
        </authorList>
    </citation>
    <scope>NUCLEOTIDE SEQUENCE [LARGE SCALE GENOMIC DNA]</scope>
    <source>
        <strain evidence="2 3">Ter282</strain>
    </source>
</reference>
<protein>
    <submittedName>
        <fullName evidence="2">Uncharacterized protein</fullName>
    </submittedName>
</protein>
<sequence length="39" mass="4450">MFDLMSDAGRTLPGADPHREHQPIRTNDSEMQREQIVAV</sequence>
<dbReference type="Proteomes" id="UP000071778">
    <property type="component" value="Chromosome"/>
</dbReference>
<feature type="region of interest" description="Disordered" evidence="1">
    <location>
        <begin position="1"/>
        <end position="39"/>
    </location>
</feature>
<organism evidence="2 3">
    <name type="scientific">Collimonas arenae</name>
    <dbReference type="NCBI Taxonomy" id="279058"/>
    <lineage>
        <taxon>Bacteria</taxon>
        <taxon>Pseudomonadati</taxon>
        <taxon>Pseudomonadota</taxon>
        <taxon>Betaproteobacteria</taxon>
        <taxon>Burkholderiales</taxon>
        <taxon>Oxalobacteraceae</taxon>
        <taxon>Collimonas</taxon>
    </lineage>
</organism>
<proteinExistence type="predicted"/>
<dbReference type="PATRIC" id="fig|279058.17.peg.2005"/>
<evidence type="ECO:0000256" key="1">
    <source>
        <dbReference type="SAM" id="MobiDB-lite"/>
    </source>
</evidence>
<name>A0A127QHX2_9BURK</name>
<evidence type="ECO:0000313" key="3">
    <source>
        <dbReference type="Proteomes" id="UP000071778"/>
    </source>
</evidence>
<keyword evidence="3" id="KW-1185">Reference proteome</keyword>
<evidence type="ECO:0000313" key="2">
    <source>
        <dbReference type="EMBL" id="AMP09643.1"/>
    </source>
</evidence>